<comment type="cofactor">
    <cofactor evidence="1">
        <name>Mg(2+)</name>
        <dbReference type="ChEBI" id="CHEBI:18420"/>
    </cofactor>
    <text evidence="1">Binds 2 magnesium ions per subunit.</text>
</comment>
<feature type="binding site" evidence="1">
    <location>
        <position position="53"/>
    </location>
    <ligand>
        <name>Mg(2+)</name>
        <dbReference type="ChEBI" id="CHEBI:18420"/>
        <label>1</label>
    </ligand>
</feature>
<keyword evidence="2" id="KW-0378">Hydrolase</keyword>
<protein>
    <submittedName>
        <fullName evidence="2">ADP-ribosylglycohydrolase</fullName>
    </submittedName>
</protein>
<feature type="binding site" evidence="1">
    <location>
        <position position="303"/>
    </location>
    <ligand>
        <name>Mg(2+)</name>
        <dbReference type="ChEBI" id="CHEBI:18420"/>
        <label>1</label>
    </ligand>
</feature>
<feature type="binding site" evidence="1">
    <location>
        <position position="51"/>
    </location>
    <ligand>
        <name>Mg(2+)</name>
        <dbReference type="ChEBI" id="CHEBI:18420"/>
        <label>1</label>
    </ligand>
</feature>
<dbReference type="InterPro" id="IPR005502">
    <property type="entry name" value="Ribosyl_crysJ1"/>
</dbReference>
<dbReference type="RefSeq" id="WP_062886711.1">
    <property type="nucleotide sequence ID" value="NZ_CTEC01000001.1"/>
</dbReference>
<feature type="binding site" evidence="1">
    <location>
        <position position="305"/>
    </location>
    <ligand>
        <name>Mg(2+)</name>
        <dbReference type="ChEBI" id="CHEBI:18420"/>
        <label>2</label>
    </ligand>
</feature>
<organism evidence="2 3">
    <name type="scientific">Mycobacterium europaeum</name>
    <dbReference type="NCBI Taxonomy" id="761804"/>
    <lineage>
        <taxon>Bacteria</taxon>
        <taxon>Bacillati</taxon>
        <taxon>Actinomycetota</taxon>
        <taxon>Actinomycetes</taxon>
        <taxon>Mycobacteriales</taxon>
        <taxon>Mycobacteriaceae</taxon>
        <taxon>Mycobacterium</taxon>
        <taxon>Mycobacterium simiae complex</taxon>
    </lineage>
</organism>
<gene>
    <name evidence="2" type="ORF">BN000_00134</name>
</gene>
<dbReference type="InterPro" id="IPR036705">
    <property type="entry name" value="Ribosyl_crysJ1_sf"/>
</dbReference>
<dbReference type="PANTHER" id="PTHR16222">
    <property type="entry name" value="ADP-RIBOSYLGLYCOHYDROLASE"/>
    <property type="match status" value="1"/>
</dbReference>
<evidence type="ECO:0000313" key="3">
    <source>
        <dbReference type="Proteomes" id="UP000199601"/>
    </source>
</evidence>
<dbReference type="GO" id="GO:0046872">
    <property type="term" value="F:metal ion binding"/>
    <property type="evidence" value="ECO:0007669"/>
    <property type="project" value="UniProtKB-KW"/>
</dbReference>
<dbReference type="InterPro" id="IPR050792">
    <property type="entry name" value="ADP-ribosylglycohydrolase"/>
</dbReference>
<feature type="binding site" evidence="1">
    <location>
        <position position="306"/>
    </location>
    <ligand>
        <name>Mg(2+)</name>
        <dbReference type="ChEBI" id="CHEBI:18420"/>
        <label>1</label>
    </ligand>
</feature>
<proteinExistence type="predicted"/>
<feature type="binding site" evidence="1">
    <location>
        <position position="52"/>
    </location>
    <ligand>
        <name>Mg(2+)</name>
        <dbReference type="ChEBI" id="CHEBI:18420"/>
        <label>1</label>
    </ligand>
</feature>
<keyword evidence="3" id="KW-1185">Reference proteome</keyword>
<sequence>MPTRTATQARYRNALIGLAAGDAWGYQVEFRKYANMPAYPVRAPKKIWRISDDTQMTLALHDALVDVGGHLDDIDTVTKAITARFLEWQVDRDNNRAPGATCMGSLTRLRHGARWHDSAGALPRPGCGAVMRLAPAALCPQPVWRGITALQAVLTHKHPRAIASALVLADAIRSATTVRGHFLEHAIAVSMQVVSGESPWLRDEFLLRALSPMTSDVPGMLAAGVKDVLLDALLDAYVVKQELATLTPPEYGDPCVGIGEGWESGSATAVGLLVADMATAPGRRRAPLNGREALGWAATSNGDSDSIASIAGAVIGAAHTGSSYWAGVKMAPRFEPRYAKALRSAPGAAAGFLDDSAA</sequence>
<name>A0A0U1CU99_9MYCO</name>
<dbReference type="Proteomes" id="UP000199601">
    <property type="component" value="Unassembled WGS sequence"/>
</dbReference>
<dbReference type="EMBL" id="CTEC01000001">
    <property type="protein sequence ID" value="CQD02097.1"/>
    <property type="molecule type" value="Genomic_DNA"/>
</dbReference>
<dbReference type="SUPFAM" id="SSF101478">
    <property type="entry name" value="ADP-ribosylglycohydrolase"/>
    <property type="match status" value="1"/>
</dbReference>
<dbReference type="Gene3D" id="1.10.4080.10">
    <property type="entry name" value="ADP-ribosylation/Crystallin J1"/>
    <property type="match status" value="1"/>
</dbReference>
<dbReference type="Pfam" id="PF03747">
    <property type="entry name" value="ADP_ribosyl_GH"/>
    <property type="match status" value="1"/>
</dbReference>
<dbReference type="AlphaFoldDB" id="A0A0U1CU99"/>
<accession>A0A0U1CU99</accession>
<dbReference type="GO" id="GO:0016787">
    <property type="term" value="F:hydrolase activity"/>
    <property type="evidence" value="ECO:0007669"/>
    <property type="project" value="UniProtKB-KW"/>
</dbReference>
<evidence type="ECO:0000256" key="1">
    <source>
        <dbReference type="PIRSR" id="PIRSR605502-1"/>
    </source>
</evidence>
<dbReference type="PANTHER" id="PTHR16222:SF12">
    <property type="entry name" value="ADP-RIBOSYLGLYCOHYDROLASE-RELATED"/>
    <property type="match status" value="1"/>
</dbReference>
<keyword evidence="1" id="KW-0460">Magnesium</keyword>
<keyword evidence="1" id="KW-0479">Metal-binding</keyword>
<evidence type="ECO:0000313" key="2">
    <source>
        <dbReference type="EMBL" id="CQD02097.1"/>
    </source>
</evidence>
<reference evidence="3" key="1">
    <citation type="submission" date="2015-03" db="EMBL/GenBank/DDBJ databases">
        <authorList>
            <person name="Urmite Genomes"/>
        </authorList>
    </citation>
    <scope>NUCLEOTIDE SEQUENCE [LARGE SCALE GENOMIC DNA]</scope>
    <source>
        <strain evidence="3">CSUR P1344</strain>
    </source>
</reference>